<keyword evidence="1" id="KW-0812">Transmembrane</keyword>
<accession>X1PFN0</accession>
<keyword evidence="1" id="KW-1133">Transmembrane helix</keyword>
<dbReference type="AlphaFoldDB" id="X1PFN0"/>
<name>X1PFN0_9ZZZZ</name>
<keyword evidence="1" id="KW-0472">Membrane</keyword>
<organism evidence="2">
    <name type="scientific">marine sediment metagenome</name>
    <dbReference type="NCBI Taxonomy" id="412755"/>
    <lineage>
        <taxon>unclassified sequences</taxon>
        <taxon>metagenomes</taxon>
        <taxon>ecological metagenomes</taxon>
    </lineage>
</organism>
<evidence type="ECO:0000313" key="2">
    <source>
        <dbReference type="EMBL" id="GAI37835.1"/>
    </source>
</evidence>
<comment type="caution">
    <text evidence="2">The sequence shown here is derived from an EMBL/GenBank/DDBJ whole genome shotgun (WGS) entry which is preliminary data.</text>
</comment>
<evidence type="ECO:0000256" key="1">
    <source>
        <dbReference type="SAM" id="Phobius"/>
    </source>
</evidence>
<feature type="non-terminal residue" evidence="2">
    <location>
        <position position="112"/>
    </location>
</feature>
<sequence>MYIFRFLKKNINDFFNSIDTITTKLLILVLCSITIPLMVVANFTTDIIYQSITDNARGRLEIYKKIFDKKYSDEMKDFEDSIENKINSYKKTNNLITVSASKRFINYLFKED</sequence>
<gene>
    <name evidence="2" type="ORF">S06H3_42333</name>
</gene>
<protein>
    <submittedName>
        <fullName evidence="2">Uncharacterized protein</fullName>
    </submittedName>
</protein>
<reference evidence="2" key="1">
    <citation type="journal article" date="2014" name="Front. Microbiol.">
        <title>High frequency of phylogenetically diverse reductive dehalogenase-homologous genes in deep subseafloor sedimentary metagenomes.</title>
        <authorList>
            <person name="Kawai M."/>
            <person name="Futagami T."/>
            <person name="Toyoda A."/>
            <person name="Takaki Y."/>
            <person name="Nishi S."/>
            <person name="Hori S."/>
            <person name="Arai W."/>
            <person name="Tsubouchi T."/>
            <person name="Morono Y."/>
            <person name="Uchiyama I."/>
            <person name="Ito T."/>
            <person name="Fujiyama A."/>
            <person name="Inagaki F."/>
            <person name="Takami H."/>
        </authorList>
    </citation>
    <scope>NUCLEOTIDE SEQUENCE</scope>
    <source>
        <strain evidence="2">Expedition CK06-06</strain>
    </source>
</reference>
<dbReference type="EMBL" id="BARV01026165">
    <property type="protein sequence ID" value="GAI37835.1"/>
    <property type="molecule type" value="Genomic_DNA"/>
</dbReference>
<proteinExistence type="predicted"/>
<feature type="transmembrane region" description="Helical" evidence="1">
    <location>
        <begin position="21"/>
        <end position="43"/>
    </location>
</feature>